<dbReference type="Pfam" id="PF00135">
    <property type="entry name" value="COesterase"/>
    <property type="match status" value="2"/>
</dbReference>
<feature type="chain" id="PRO_5013680542" description="Carboxylesterase type B domain-containing protein" evidence="2">
    <location>
        <begin position="18"/>
        <end position="581"/>
    </location>
</feature>
<dbReference type="Gene3D" id="3.40.50.1820">
    <property type="entry name" value="alpha/beta hydrolase"/>
    <property type="match status" value="1"/>
</dbReference>
<evidence type="ECO:0000313" key="4">
    <source>
        <dbReference type="EMBL" id="PIC33838.1"/>
    </source>
</evidence>
<feature type="transmembrane region" description="Helical" evidence="1">
    <location>
        <begin position="533"/>
        <end position="556"/>
    </location>
</feature>
<comment type="caution">
    <text evidence="4">The sequence shown here is derived from an EMBL/GenBank/DDBJ whole genome shotgun (WGS) entry which is preliminary data.</text>
</comment>
<dbReference type="InterPro" id="IPR002018">
    <property type="entry name" value="CarbesteraseB"/>
</dbReference>
<keyword evidence="1" id="KW-1133">Transmembrane helix</keyword>
<dbReference type="OrthoDB" id="5858821at2759"/>
<evidence type="ECO:0000259" key="3">
    <source>
        <dbReference type="Pfam" id="PF00135"/>
    </source>
</evidence>
<evidence type="ECO:0000256" key="1">
    <source>
        <dbReference type="SAM" id="Phobius"/>
    </source>
</evidence>
<dbReference type="PANTHER" id="PTHR45580:SF8">
    <property type="entry name" value="CARBOXYLESTERASE TYPE B DOMAIN-CONTAINING PROTEIN"/>
    <property type="match status" value="1"/>
</dbReference>
<keyword evidence="5" id="KW-1185">Reference proteome</keyword>
<dbReference type="EMBL" id="PDUG01000004">
    <property type="protein sequence ID" value="PIC33838.1"/>
    <property type="molecule type" value="Genomic_DNA"/>
</dbReference>
<evidence type="ECO:0000256" key="2">
    <source>
        <dbReference type="SAM" id="SignalP"/>
    </source>
</evidence>
<dbReference type="InterPro" id="IPR029058">
    <property type="entry name" value="AB_hydrolase_fold"/>
</dbReference>
<reference evidence="5" key="1">
    <citation type="submission" date="2017-10" db="EMBL/GenBank/DDBJ databases">
        <title>Rapid genome shrinkage in a self-fertile nematode reveals novel sperm competition proteins.</title>
        <authorList>
            <person name="Yin D."/>
            <person name="Schwarz E.M."/>
            <person name="Thomas C.G."/>
            <person name="Felde R.L."/>
            <person name="Korf I.F."/>
            <person name="Cutter A.D."/>
            <person name="Schartner C.M."/>
            <person name="Ralston E.J."/>
            <person name="Meyer B.J."/>
            <person name="Haag E.S."/>
        </authorList>
    </citation>
    <scope>NUCLEOTIDE SEQUENCE [LARGE SCALE GENOMIC DNA]</scope>
    <source>
        <strain evidence="5">JU1422</strain>
    </source>
</reference>
<keyword evidence="1" id="KW-0812">Transmembrane</keyword>
<sequence length="581" mass="66226">MQKLLLTLLSFIIFADGAIVKTSFGSVEGTDVGNFRSFRKVPFAKPPIGKLRFQKPEKPDKWKGILNAKEYGPACMSNSSTTSSPQKWVDEDCLHANIFTSDNCLKSKDCAVIVYIHGGEMLYDSAVMFNDTVIFDAFASRDVVLVIPAFRLGIFSHFVVKDQSVAPNNLGLFDVVHGLEFVKSEIGHFGGDNKNITLLGHSYGAHVVSTLQFSTKVNMDMSLFQKTVSMSTVLYFDTLELQIEKTKRFVEHANCSVPLGLAKKLSEKQQDIYAMKCLQMKDALELLRIQRNLEDAGYPVYDGHIIREPLIQEVSLAKLFETPQSMQTMVGCTSLELDKFMAYHDISKAMGYENYEECDKKYRRDKKEKNFDFEGHADETLAIIAQTQLKTNKLLENKVPTYLYEYSYPKHASHTDDLSYLFGVHSFEQDENEAHLSEVYRNMFVNFAKYGEPGNGFVETNLENSSYFDVFWNETSGARPTMKDEFERNMNNYFLGEMVEYDRNVTAFKKSKGVKVPTARFFNEISDHDQLPYMYISLLLISLIFLTGCIVGKICCTGPNERHLYIKLDGNDHDWTTVKNF</sequence>
<evidence type="ECO:0000313" key="5">
    <source>
        <dbReference type="Proteomes" id="UP000230233"/>
    </source>
</evidence>
<organism evidence="4 5">
    <name type="scientific">Caenorhabditis nigoni</name>
    <dbReference type="NCBI Taxonomy" id="1611254"/>
    <lineage>
        <taxon>Eukaryota</taxon>
        <taxon>Metazoa</taxon>
        <taxon>Ecdysozoa</taxon>
        <taxon>Nematoda</taxon>
        <taxon>Chromadorea</taxon>
        <taxon>Rhabditida</taxon>
        <taxon>Rhabditina</taxon>
        <taxon>Rhabditomorpha</taxon>
        <taxon>Rhabditoidea</taxon>
        <taxon>Rhabditidae</taxon>
        <taxon>Peloderinae</taxon>
        <taxon>Caenorhabditis</taxon>
    </lineage>
</organism>
<name>A0A2G5U2S7_9PELO</name>
<dbReference type="AlphaFoldDB" id="A0A2G5U2S7"/>
<dbReference type="STRING" id="1611254.A0A2G5U2S7"/>
<keyword evidence="1" id="KW-0472">Membrane</keyword>
<feature type="signal peptide" evidence="2">
    <location>
        <begin position="1"/>
        <end position="17"/>
    </location>
</feature>
<proteinExistence type="predicted"/>
<gene>
    <name evidence="4" type="primary">Cnig_chr_IV.g13679</name>
    <name evidence="4" type="ORF">B9Z55_013679</name>
</gene>
<keyword evidence="2" id="KW-0732">Signal</keyword>
<accession>A0A2G5U2S7</accession>
<dbReference type="Proteomes" id="UP000230233">
    <property type="component" value="Chromosome IV"/>
</dbReference>
<protein>
    <recommendedName>
        <fullName evidence="3">Carboxylesterase type B domain-containing protein</fullName>
    </recommendedName>
</protein>
<feature type="domain" description="Carboxylesterase type B" evidence="3">
    <location>
        <begin position="381"/>
        <end position="466"/>
    </location>
</feature>
<dbReference type="SUPFAM" id="SSF53474">
    <property type="entry name" value="alpha/beta-Hydrolases"/>
    <property type="match status" value="1"/>
</dbReference>
<dbReference type="PANTHER" id="PTHR45580">
    <property type="entry name" value="PROTEIN CBG05369"/>
    <property type="match status" value="1"/>
</dbReference>
<feature type="domain" description="Carboxylesterase type B" evidence="3">
    <location>
        <begin position="18"/>
        <end position="362"/>
    </location>
</feature>